<evidence type="ECO:0000313" key="1">
    <source>
        <dbReference type="EMBL" id="MCH8616439.1"/>
    </source>
</evidence>
<proteinExistence type="predicted"/>
<evidence type="ECO:0000313" key="2">
    <source>
        <dbReference type="Proteomes" id="UP001203058"/>
    </source>
</evidence>
<organism evidence="1 2">
    <name type="scientific">Sphingomonas telluris</name>
    <dbReference type="NCBI Taxonomy" id="2907998"/>
    <lineage>
        <taxon>Bacteria</taxon>
        <taxon>Pseudomonadati</taxon>
        <taxon>Pseudomonadota</taxon>
        <taxon>Alphaproteobacteria</taxon>
        <taxon>Sphingomonadales</taxon>
        <taxon>Sphingomonadaceae</taxon>
        <taxon>Sphingomonas</taxon>
    </lineage>
</organism>
<dbReference type="Proteomes" id="UP001203058">
    <property type="component" value="Unassembled WGS sequence"/>
</dbReference>
<gene>
    <name evidence="1" type="ORF">LZ016_10045</name>
</gene>
<keyword evidence="2" id="KW-1185">Reference proteome</keyword>
<comment type="caution">
    <text evidence="1">The sequence shown here is derived from an EMBL/GenBank/DDBJ whole genome shotgun (WGS) entry which is preliminary data.</text>
</comment>
<dbReference type="EMBL" id="JAKZHW010000001">
    <property type="protein sequence ID" value="MCH8616439.1"/>
    <property type="molecule type" value="Genomic_DNA"/>
</dbReference>
<sequence length="165" mass="18477">MDATLAALLGAVIGGLLSVLASWLAQRVQAKAQWLSQEIQRRQKLYSDFVEAAARCFSRALQENQPDAATLSVLYAEIGRMRLYSSDAVIHEAYRIAHKILGAYGDTNRTAEEIRDLLCSDSIDLFTEFGDACRTELNLLQVRGARRIELSKWRHVHPSDEATAR</sequence>
<dbReference type="RefSeq" id="WP_241447238.1">
    <property type="nucleotide sequence ID" value="NZ_JAKZHW010000001.1"/>
</dbReference>
<name>A0ABS9VN81_9SPHN</name>
<protein>
    <submittedName>
        <fullName evidence="1">Uncharacterized protein</fullName>
    </submittedName>
</protein>
<reference evidence="1 2" key="1">
    <citation type="submission" date="2022-03" db="EMBL/GenBank/DDBJ databases">
        <authorList>
            <person name="Jo J.-H."/>
            <person name="Im W.-T."/>
        </authorList>
    </citation>
    <scope>NUCLEOTIDE SEQUENCE [LARGE SCALE GENOMIC DNA]</scope>
    <source>
        <strain evidence="1 2">SM33</strain>
    </source>
</reference>
<accession>A0ABS9VN81</accession>